<dbReference type="EMBL" id="PVYX01000002">
    <property type="protein sequence ID" value="PRX54093.1"/>
    <property type="molecule type" value="Genomic_DNA"/>
</dbReference>
<dbReference type="Proteomes" id="UP000237640">
    <property type="component" value="Unassembled WGS sequence"/>
</dbReference>
<keyword evidence="3" id="KW-1185">Reference proteome</keyword>
<gene>
    <name evidence="2" type="ORF">CLV81_2489</name>
</gene>
<protein>
    <submittedName>
        <fullName evidence="2">Uncharacterized protein</fullName>
    </submittedName>
</protein>
<reference evidence="2 3" key="1">
    <citation type="submission" date="2018-03" db="EMBL/GenBank/DDBJ databases">
        <title>Genomic Encyclopedia of Archaeal and Bacterial Type Strains, Phase II (KMG-II): from individual species to whole genera.</title>
        <authorList>
            <person name="Goeker M."/>
        </authorList>
    </citation>
    <scope>NUCLEOTIDE SEQUENCE [LARGE SCALE GENOMIC DNA]</scope>
    <source>
        <strain evidence="2 3">DSM 25027</strain>
    </source>
</reference>
<dbReference type="AlphaFoldDB" id="A0A2T0M9E0"/>
<organism evidence="2 3">
    <name type="scientific">Flagellimonas meridianipacifica</name>
    <dbReference type="NCBI Taxonomy" id="1080225"/>
    <lineage>
        <taxon>Bacteria</taxon>
        <taxon>Pseudomonadati</taxon>
        <taxon>Bacteroidota</taxon>
        <taxon>Flavobacteriia</taxon>
        <taxon>Flavobacteriales</taxon>
        <taxon>Flavobacteriaceae</taxon>
        <taxon>Flagellimonas</taxon>
    </lineage>
</organism>
<evidence type="ECO:0000313" key="2">
    <source>
        <dbReference type="EMBL" id="PRX54093.1"/>
    </source>
</evidence>
<dbReference type="OrthoDB" id="1376285at2"/>
<sequence length="109" mass="12253">MRKMSLAFMAMLLLSTVNVGANEGNKPVKKLSVQIQEMLNINSFQLEEGEIKAEVRFTINKKGEIVVLSVDTEHLTLEGFVKGRLNYQKVELANIEEGKIYTVPVRVMA</sequence>
<comment type="caution">
    <text evidence="2">The sequence shown here is derived from an EMBL/GenBank/DDBJ whole genome shotgun (WGS) entry which is preliminary data.</text>
</comment>
<keyword evidence="1" id="KW-0732">Signal</keyword>
<dbReference type="RefSeq" id="WP_106145407.1">
    <property type="nucleotide sequence ID" value="NZ_PVYX01000002.1"/>
</dbReference>
<evidence type="ECO:0000256" key="1">
    <source>
        <dbReference type="SAM" id="SignalP"/>
    </source>
</evidence>
<proteinExistence type="predicted"/>
<evidence type="ECO:0000313" key="3">
    <source>
        <dbReference type="Proteomes" id="UP000237640"/>
    </source>
</evidence>
<feature type="chain" id="PRO_5015634742" evidence="1">
    <location>
        <begin position="22"/>
        <end position="109"/>
    </location>
</feature>
<feature type="signal peptide" evidence="1">
    <location>
        <begin position="1"/>
        <end position="21"/>
    </location>
</feature>
<name>A0A2T0M9E0_9FLAO</name>
<accession>A0A2T0M9E0</accession>